<organism evidence="1">
    <name type="scientific">marine sediment metagenome</name>
    <dbReference type="NCBI Taxonomy" id="412755"/>
    <lineage>
        <taxon>unclassified sequences</taxon>
        <taxon>metagenomes</taxon>
        <taxon>ecological metagenomes</taxon>
    </lineage>
</organism>
<sequence>MNPNNEQALRAARQGRSICRWLEDVTITGSYVVATSASLYFDIPAGKQVVIPHAFVGCESANEFMAGYIVGCSAIAGGGSPTQFHHAMHDHVGAGKVGTGHVVEDFIPPLVLKYSEGHRSVSMAVKATDTGTVCTFGWCGWFEDEGTLS</sequence>
<comment type="caution">
    <text evidence="1">The sequence shown here is derived from an EMBL/GenBank/DDBJ whole genome shotgun (WGS) entry which is preliminary data.</text>
</comment>
<protein>
    <submittedName>
        <fullName evidence="1">Uncharacterized protein</fullName>
    </submittedName>
</protein>
<proteinExistence type="predicted"/>
<reference evidence="1" key="1">
    <citation type="journal article" date="2014" name="Front. Microbiol.">
        <title>High frequency of phylogenetically diverse reductive dehalogenase-homologous genes in deep subseafloor sedimentary metagenomes.</title>
        <authorList>
            <person name="Kawai M."/>
            <person name="Futagami T."/>
            <person name="Toyoda A."/>
            <person name="Takaki Y."/>
            <person name="Nishi S."/>
            <person name="Hori S."/>
            <person name="Arai W."/>
            <person name="Tsubouchi T."/>
            <person name="Morono Y."/>
            <person name="Uchiyama I."/>
            <person name="Ito T."/>
            <person name="Fujiyama A."/>
            <person name="Inagaki F."/>
            <person name="Takami H."/>
        </authorList>
    </citation>
    <scope>NUCLEOTIDE SEQUENCE</scope>
    <source>
        <strain evidence="1">Expedition CK06-06</strain>
    </source>
</reference>
<name>X0YPP9_9ZZZZ</name>
<dbReference type="AlphaFoldDB" id="X0YPP9"/>
<accession>X0YPP9</accession>
<dbReference type="EMBL" id="BART01006126">
    <property type="protein sequence ID" value="GAG58200.1"/>
    <property type="molecule type" value="Genomic_DNA"/>
</dbReference>
<gene>
    <name evidence="1" type="ORF">S01H4_13943</name>
</gene>
<evidence type="ECO:0000313" key="1">
    <source>
        <dbReference type="EMBL" id="GAG58200.1"/>
    </source>
</evidence>